<dbReference type="KEGG" id="taz:TREAZ_0624"/>
<dbReference type="eggNOG" id="ENOG5031C85">
    <property type="taxonomic scope" value="Bacteria"/>
</dbReference>
<keyword evidence="3" id="KW-1185">Reference proteome</keyword>
<organism evidence="2 3">
    <name type="scientific">Leadbettera azotonutricia (strain ATCC BAA-888 / DSM 13862 / ZAS-9)</name>
    <name type="common">Treponema azotonutricium</name>
    <dbReference type="NCBI Taxonomy" id="545695"/>
    <lineage>
        <taxon>Bacteria</taxon>
        <taxon>Pseudomonadati</taxon>
        <taxon>Spirochaetota</taxon>
        <taxon>Spirochaetia</taxon>
        <taxon>Spirochaetales</taxon>
        <taxon>Breznakiellaceae</taxon>
        <taxon>Leadbettera</taxon>
    </lineage>
</organism>
<dbReference type="Proteomes" id="UP000009222">
    <property type="component" value="Chromosome"/>
</dbReference>
<dbReference type="InParanoid" id="F5YB05"/>
<reference evidence="3" key="1">
    <citation type="submission" date="2009-12" db="EMBL/GenBank/DDBJ databases">
        <title>Complete sequence of Treponema azotonutricium strain ZAS-9.</title>
        <authorList>
            <person name="Tetu S.G."/>
            <person name="Matson E."/>
            <person name="Ren Q."/>
            <person name="Seshadri R."/>
            <person name="Elbourne L."/>
            <person name="Hassan K.A."/>
            <person name="Durkin A."/>
            <person name="Radune D."/>
            <person name="Mohamoud Y."/>
            <person name="Shay R."/>
            <person name="Jin S."/>
            <person name="Zhang X."/>
            <person name="Lucey K."/>
            <person name="Ballor N.R."/>
            <person name="Ottesen E."/>
            <person name="Rosenthal R."/>
            <person name="Allen A."/>
            <person name="Leadbetter J.R."/>
            <person name="Paulsen I.T."/>
        </authorList>
    </citation>
    <scope>NUCLEOTIDE SEQUENCE [LARGE SCALE GENOMIC DNA]</scope>
    <source>
        <strain evidence="3">ATCC BAA-888 / DSM 13862 / ZAS-9</strain>
    </source>
</reference>
<proteinExistence type="predicted"/>
<protein>
    <recommendedName>
        <fullName evidence="1">CpXC domain-containing protein</fullName>
    </recommendedName>
</protein>
<dbReference type="Pfam" id="PF14353">
    <property type="entry name" value="CpXC"/>
    <property type="match status" value="1"/>
</dbReference>
<dbReference type="STRING" id="545695.TREAZ_0624"/>
<dbReference type="EMBL" id="CP001841">
    <property type="protein sequence ID" value="AEF82736.1"/>
    <property type="molecule type" value="Genomic_DNA"/>
</dbReference>
<sequence length="209" mass="24436">MEQKIPCFCDNTFTVDIPEQIDLDANTEYIDQIIDGAFLNFTCPGCGKKHKPEFAISIAWPGKKVRFEVFPELDRGEFYRRKKETPDKGPLARETIIGYPELSDRIMVYRDGLEPIAVEAVKYYLYLKAEETYPDNELEIWYASSTPETLEFHIHGIKEDEIAVMKIPYSLYKKTLDDYRKRPKDEIFTALRVRSYLSVKNTMRPAELK</sequence>
<evidence type="ECO:0000313" key="2">
    <source>
        <dbReference type="EMBL" id="AEF82736.1"/>
    </source>
</evidence>
<name>F5YB05_LEAAZ</name>
<dbReference type="HOGENOM" id="CLU_1282737_0_0_12"/>
<evidence type="ECO:0000313" key="3">
    <source>
        <dbReference type="Proteomes" id="UP000009222"/>
    </source>
</evidence>
<dbReference type="AlphaFoldDB" id="F5YB05"/>
<accession>F5YB05</accession>
<gene>
    <name evidence="2" type="ordered locus">TREAZ_0624</name>
</gene>
<dbReference type="RefSeq" id="WP_015711337.1">
    <property type="nucleotide sequence ID" value="NC_015577.1"/>
</dbReference>
<dbReference type="OrthoDB" id="357929at2"/>
<dbReference type="InterPro" id="IPR025682">
    <property type="entry name" value="CpXC_dom"/>
</dbReference>
<evidence type="ECO:0000259" key="1">
    <source>
        <dbReference type="Pfam" id="PF14353"/>
    </source>
</evidence>
<reference evidence="2 3" key="2">
    <citation type="journal article" date="2011" name="ISME J.">
        <title>RNA-seq reveals cooperative metabolic interactions between two termite-gut spirochete species in co-culture.</title>
        <authorList>
            <person name="Rosenthal A.Z."/>
            <person name="Matson E.G."/>
            <person name="Eldar A."/>
            <person name="Leadbetter J.R."/>
        </authorList>
    </citation>
    <scope>NUCLEOTIDE SEQUENCE [LARGE SCALE GENOMIC DNA]</scope>
    <source>
        <strain evidence="3">ATCC BAA-888 / DSM 13862 / ZAS-9</strain>
    </source>
</reference>
<feature type="domain" description="CpXC" evidence="1">
    <location>
        <begin position="5"/>
        <end position="122"/>
    </location>
</feature>